<reference evidence="1 2" key="1">
    <citation type="submission" date="2020-06" db="EMBL/GenBank/DDBJ databases">
        <title>Genome sequence of 2 isolates from Red Sea Mangroves.</title>
        <authorList>
            <person name="Sefrji F."/>
            <person name="Michoud G."/>
            <person name="Merlino G."/>
            <person name="Daffonchio D."/>
        </authorList>
    </citation>
    <scope>NUCLEOTIDE SEQUENCE [LARGE SCALE GENOMIC DNA]</scope>
    <source>
        <strain evidence="1 2">R1DC25</strain>
    </source>
</reference>
<organism evidence="1 2">
    <name type="scientific">Kaustia mangrovi</name>
    <dbReference type="NCBI Taxonomy" id="2593653"/>
    <lineage>
        <taxon>Bacteria</taxon>
        <taxon>Pseudomonadati</taxon>
        <taxon>Pseudomonadota</taxon>
        <taxon>Alphaproteobacteria</taxon>
        <taxon>Hyphomicrobiales</taxon>
        <taxon>Parvibaculaceae</taxon>
        <taxon>Kaustia</taxon>
    </lineage>
</organism>
<dbReference type="KEGG" id="kmn:HW532_19015"/>
<name>A0A7S8HDA6_9HYPH</name>
<gene>
    <name evidence="1" type="ORF">HW532_19015</name>
</gene>
<proteinExistence type="predicted"/>
<dbReference type="Proteomes" id="UP000593594">
    <property type="component" value="Chromosome"/>
</dbReference>
<evidence type="ECO:0000313" key="1">
    <source>
        <dbReference type="EMBL" id="QPC44607.1"/>
    </source>
</evidence>
<dbReference type="RefSeq" id="WP_213161980.1">
    <property type="nucleotide sequence ID" value="NZ_CP058214.1"/>
</dbReference>
<evidence type="ECO:0000313" key="2">
    <source>
        <dbReference type="Proteomes" id="UP000593594"/>
    </source>
</evidence>
<protein>
    <submittedName>
        <fullName evidence="1">Uncharacterized protein</fullName>
    </submittedName>
</protein>
<accession>A0A7S8HDA6</accession>
<dbReference type="EMBL" id="CP058214">
    <property type="protein sequence ID" value="QPC44607.1"/>
    <property type="molecule type" value="Genomic_DNA"/>
</dbReference>
<sequence length="71" mass="8092">MTGAPARTEALPLLHWEDLAEIERIRSERDAICARMARLPLHSHRRVVLQARLAELTARQLKLELKVRGAS</sequence>
<dbReference type="AlphaFoldDB" id="A0A7S8HDA6"/>
<keyword evidence="2" id="KW-1185">Reference proteome</keyword>